<reference evidence="1 2" key="1">
    <citation type="submission" date="2014-07" db="EMBL/GenBank/DDBJ databases">
        <title>Draft Genome Sequence of Gephyronic Acid Producer, Cystobacter violaceus Strain Cb vi76.</title>
        <authorList>
            <person name="Stevens D.C."/>
            <person name="Young J."/>
            <person name="Carmichael R."/>
            <person name="Tan J."/>
            <person name="Taylor R.E."/>
        </authorList>
    </citation>
    <scope>NUCLEOTIDE SEQUENCE [LARGE SCALE GENOMIC DNA]</scope>
    <source>
        <strain evidence="1 2">Cb vi76</strain>
    </source>
</reference>
<dbReference type="InterPro" id="IPR011754">
    <property type="entry name" value="Mxa_paralog_2268"/>
</dbReference>
<dbReference type="AlphaFoldDB" id="A0A084SF75"/>
<dbReference type="Proteomes" id="UP000028547">
    <property type="component" value="Unassembled WGS sequence"/>
</dbReference>
<proteinExistence type="predicted"/>
<comment type="caution">
    <text evidence="1">The sequence shown here is derived from an EMBL/GenBank/DDBJ whole genome shotgun (WGS) entry which is preliminary data.</text>
</comment>
<dbReference type="EMBL" id="JPMI01000393">
    <property type="protein sequence ID" value="KFA87110.1"/>
    <property type="molecule type" value="Genomic_DNA"/>
</dbReference>
<dbReference type="Pfam" id="PF09544">
    <property type="entry name" value="DUF2381"/>
    <property type="match status" value="1"/>
</dbReference>
<name>A0A084SF75_9BACT</name>
<evidence type="ECO:0000313" key="1">
    <source>
        <dbReference type="EMBL" id="KFA87110.1"/>
    </source>
</evidence>
<protein>
    <submittedName>
        <fullName evidence="1">Uncharacterized protein</fullName>
    </submittedName>
</protein>
<accession>A0A084SF75</accession>
<organism evidence="1 2">
    <name type="scientific">Archangium violaceum Cb vi76</name>
    <dbReference type="NCBI Taxonomy" id="1406225"/>
    <lineage>
        <taxon>Bacteria</taxon>
        <taxon>Pseudomonadati</taxon>
        <taxon>Myxococcota</taxon>
        <taxon>Myxococcia</taxon>
        <taxon>Myxococcales</taxon>
        <taxon>Cystobacterineae</taxon>
        <taxon>Archangiaceae</taxon>
        <taxon>Archangium</taxon>
    </lineage>
</organism>
<sequence length="80" mass="8713">MVRNTSAQPWMTEGAELVSPDGVRLRVTRVSQSEPLLPGEVARLVVEAEAPVEQLQGPFFLKLVEVGGARTVTVRGVRFP</sequence>
<evidence type="ECO:0000313" key="2">
    <source>
        <dbReference type="Proteomes" id="UP000028547"/>
    </source>
</evidence>
<gene>
    <name evidence="1" type="ORF">Q664_50000</name>
</gene>
<dbReference type="RefSeq" id="WP_425117490.1">
    <property type="nucleotide sequence ID" value="NZ_JPMI01000393.1"/>
</dbReference>